<gene>
    <name evidence="2" type="ORF">JTZ10_02545</name>
</gene>
<keyword evidence="1" id="KW-0472">Membrane</keyword>
<protein>
    <submittedName>
        <fullName evidence="2">DUF485 domain-containing protein</fullName>
    </submittedName>
</protein>
<dbReference type="KEGG" id="gru:GCWB2_20900"/>
<comment type="caution">
    <text evidence="2">The sequence shown here is derived from an EMBL/GenBank/DDBJ whole genome shotgun (WGS) entry which is preliminary data.</text>
</comment>
<evidence type="ECO:0000256" key="1">
    <source>
        <dbReference type="SAM" id="Phobius"/>
    </source>
</evidence>
<dbReference type="AlphaFoldDB" id="A0AAW4G0C2"/>
<evidence type="ECO:0000313" key="2">
    <source>
        <dbReference type="EMBL" id="MBM7276626.1"/>
    </source>
</evidence>
<keyword evidence="1" id="KW-1133">Transmembrane helix</keyword>
<feature type="transmembrane region" description="Helical" evidence="1">
    <location>
        <begin position="66"/>
        <end position="88"/>
    </location>
</feature>
<accession>A0AAW4G0C2</accession>
<organism evidence="2 3">
    <name type="scientific">Gordonia rubripertincta</name>
    <name type="common">Rhodococcus corallinus</name>
    <dbReference type="NCBI Taxonomy" id="36822"/>
    <lineage>
        <taxon>Bacteria</taxon>
        <taxon>Bacillati</taxon>
        <taxon>Actinomycetota</taxon>
        <taxon>Actinomycetes</taxon>
        <taxon>Mycobacteriales</taxon>
        <taxon>Gordoniaceae</taxon>
        <taxon>Gordonia</taxon>
    </lineage>
</organism>
<reference evidence="2" key="1">
    <citation type="submission" date="2021-02" db="EMBL/GenBank/DDBJ databases">
        <title>Taxonomy, biology and ecology of Rhodococcus bacteria occurring in California pistachio and other woody hosts as revealed by genome sequence analyses.</title>
        <authorList>
            <person name="Riely B."/>
            <person name="Gai Y."/>
        </authorList>
    </citation>
    <scope>NUCLEOTIDE SEQUENCE</scope>
    <source>
        <strain evidence="2">BP-295</strain>
    </source>
</reference>
<evidence type="ECO:0000313" key="3">
    <source>
        <dbReference type="Proteomes" id="UP001195196"/>
    </source>
</evidence>
<dbReference type="Pfam" id="PF04341">
    <property type="entry name" value="DUF485"/>
    <property type="match status" value="1"/>
</dbReference>
<dbReference type="InterPro" id="IPR007436">
    <property type="entry name" value="DUF485"/>
</dbReference>
<feature type="transmembrane region" description="Helical" evidence="1">
    <location>
        <begin position="32"/>
        <end position="54"/>
    </location>
</feature>
<name>A0AAW4G0C2_GORRU</name>
<dbReference type="EMBL" id="JAFFGU010000001">
    <property type="protein sequence ID" value="MBM7276626.1"/>
    <property type="molecule type" value="Genomic_DNA"/>
</dbReference>
<dbReference type="Proteomes" id="UP001195196">
    <property type="component" value="Unassembled WGS sequence"/>
</dbReference>
<sequence length="125" mass="13547">MTEPRTPAAGVRWTDVLTLPEIVELRRRRRTVTIGLGIATIALFAAFIVGFAYFPETLGSTMIVGIPLSLWVVLAEFVGTWVLVFSYFKLSATYLQPAADSATAAVMSAIRDADATGISTREYSA</sequence>
<dbReference type="RefSeq" id="WP_119033248.1">
    <property type="nucleotide sequence ID" value="NZ_CP022580.1"/>
</dbReference>
<proteinExistence type="predicted"/>
<keyword evidence="1" id="KW-0812">Transmembrane</keyword>